<gene>
    <name evidence="3" type="ORF">HaLaN_03105</name>
</gene>
<dbReference type="EMBL" id="BLLF01000144">
    <property type="protein sequence ID" value="GFH08184.1"/>
    <property type="molecule type" value="Genomic_DNA"/>
</dbReference>
<comment type="caution">
    <text evidence="3">The sequence shown here is derived from an EMBL/GenBank/DDBJ whole genome shotgun (WGS) entry which is preliminary data.</text>
</comment>
<keyword evidence="1" id="KW-0328">Glycosyltransferase</keyword>
<evidence type="ECO:0000259" key="2">
    <source>
        <dbReference type="Pfam" id="PF00534"/>
    </source>
</evidence>
<proteinExistence type="predicted"/>
<dbReference type="SUPFAM" id="SSF53756">
    <property type="entry name" value="UDP-Glycosyltransferase/glycogen phosphorylase"/>
    <property type="match status" value="1"/>
</dbReference>
<dbReference type="GO" id="GO:0016757">
    <property type="term" value="F:glycosyltransferase activity"/>
    <property type="evidence" value="ECO:0007669"/>
    <property type="project" value="UniProtKB-KW"/>
</dbReference>
<evidence type="ECO:0000313" key="4">
    <source>
        <dbReference type="Proteomes" id="UP000485058"/>
    </source>
</evidence>
<evidence type="ECO:0000313" key="3">
    <source>
        <dbReference type="EMBL" id="GFH08184.1"/>
    </source>
</evidence>
<feature type="non-terminal residue" evidence="3">
    <location>
        <position position="1"/>
    </location>
</feature>
<sequence>MRSHSCQAGAWLTAEPVLLQALKARLRRAAPNAVILEEFLGPQRLAELYSRTRLNVHPATADAFGMTIVEAAAQGAPSLVHDGGGSVGATDLLRAQHGEVFLTDLTADISLLAAHVASLLGDEAELAA</sequence>
<dbReference type="InterPro" id="IPR001296">
    <property type="entry name" value="Glyco_trans_1"/>
</dbReference>
<accession>A0A699YN08</accession>
<name>A0A699YN08_HAELA</name>
<keyword evidence="4" id="KW-1185">Reference proteome</keyword>
<dbReference type="AlphaFoldDB" id="A0A699YN08"/>
<keyword evidence="1" id="KW-0808">Transferase</keyword>
<dbReference type="Gene3D" id="3.40.50.2000">
    <property type="entry name" value="Glycogen Phosphorylase B"/>
    <property type="match status" value="1"/>
</dbReference>
<dbReference type="Proteomes" id="UP000485058">
    <property type="component" value="Unassembled WGS sequence"/>
</dbReference>
<protein>
    <submittedName>
        <fullName evidence="3">Glycos_transf_1 domain-containing protein</fullName>
    </submittedName>
</protein>
<evidence type="ECO:0000256" key="1">
    <source>
        <dbReference type="ARBA" id="ARBA00022676"/>
    </source>
</evidence>
<reference evidence="3 4" key="1">
    <citation type="submission" date="2020-02" db="EMBL/GenBank/DDBJ databases">
        <title>Draft genome sequence of Haematococcus lacustris strain NIES-144.</title>
        <authorList>
            <person name="Morimoto D."/>
            <person name="Nakagawa S."/>
            <person name="Yoshida T."/>
            <person name="Sawayama S."/>
        </authorList>
    </citation>
    <scope>NUCLEOTIDE SEQUENCE [LARGE SCALE GENOMIC DNA]</scope>
    <source>
        <strain evidence="3 4">NIES-144</strain>
    </source>
</reference>
<feature type="domain" description="Glycosyl transferase family 1" evidence="2">
    <location>
        <begin position="31"/>
        <end position="123"/>
    </location>
</feature>
<organism evidence="3 4">
    <name type="scientific">Haematococcus lacustris</name>
    <name type="common">Green alga</name>
    <name type="synonym">Haematococcus pluvialis</name>
    <dbReference type="NCBI Taxonomy" id="44745"/>
    <lineage>
        <taxon>Eukaryota</taxon>
        <taxon>Viridiplantae</taxon>
        <taxon>Chlorophyta</taxon>
        <taxon>core chlorophytes</taxon>
        <taxon>Chlorophyceae</taxon>
        <taxon>CS clade</taxon>
        <taxon>Chlamydomonadales</taxon>
        <taxon>Haematococcaceae</taxon>
        <taxon>Haematococcus</taxon>
    </lineage>
</organism>
<dbReference type="Pfam" id="PF00534">
    <property type="entry name" value="Glycos_transf_1"/>
    <property type="match status" value="1"/>
</dbReference>
<feature type="non-terminal residue" evidence="3">
    <location>
        <position position="128"/>
    </location>
</feature>